<keyword evidence="6 8" id="KW-0675">Receptor</keyword>
<dbReference type="GO" id="GO:0007165">
    <property type="term" value="P:signal transduction"/>
    <property type="evidence" value="ECO:0007669"/>
    <property type="project" value="UniProtKB-KW"/>
</dbReference>
<comment type="caution">
    <text evidence="9">The sequence shown here is derived from an EMBL/GenBank/DDBJ whole genome shotgun (WGS) entry which is preliminary data.</text>
</comment>
<feature type="transmembrane region" description="Helical" evidence="8">
    <location>
        <begin position="138"/>
        <end position="159"/>
    </location>
</feature>
<gene>
    <name evidence="9" type="ORF">Zmor_017870</name>
</gene>
<dbReference type="InterPro" id="IPR013604">
    <property type="entry name" value="7TM_chemorcpt"/>
</dbReference>
<sequence length="375" mass="43632">MVHQELTINEKLLKTITPTLKIFRIMGIFPVTYDNYKITWSVTLYTFSFLAATLVAIWGIWGFVDDMTTASFLTLGFRGTVDFFITSFEVSEIIASGFYFVISTKGKSKNIRTILINFDKIDNMITPIFVRKIRRKSIFVTSFVLSFMIVLYIFDLFMWGNNSWRGLNNYMGYYILFTVSISHEVLYWHWVNLIYYRVLAMNNYVEDLEEKDISCESISYVVTAYDCICECIEKFNTCFGNSATLIILSCYINLVVCPYVLFVMMSSNEISLLNYVYFVWIGVHICRLFVLMNVCHSCEYLKGKTSSLVFRLLTQPLGDNTRKKVKTLAFKTTKMKIRFSAYGLPKVNRHLILSVISSISTYWMILIQFSARLET</sequence>
<keyword evidence="7 8" id="KW-0807">Transducer</keyword>
<evidence type="ECO:0000256" key="4">
    <source>
        <dbReference type="ARBA" id="ARBA00022989"/>
    </source>
</evidence>
<dbReference type="PANTHER" id="PTHR21143:SF123">
    <property type="entry name" value="GUSTATORY RECEPTOR FOR SUGAR TASTE 43A-RELATED"/>
    <property type="match status" value="1"/>
</dbReference>
<dbReference type="GO" id="GO:0030424">
    <property type="term" value="C:axon"/>
    <property type="evidence" value="ECO:0007669"/>
    <property type="project" value="TreeGrafter"/>
</dbReference>
<keyword evidence="4 8" id="KW-1133">Transmembrane helix</keyword>
<evidence type="ECO:0000256" key="5">
    <source>
        <dbReference type="ARBA" id="ARBA00023136"/>
    </source>
</evidence>
<dbReference type="Proteomes" id="UP001168821">
    <property type="component" value="Unassembled WGS sequence"/>
</dbReference>
<feature type="transmembrane region" description="Helical" evidence="8">
    <location>
        <begin position="171"/>
        <end position="191"/>
    </location>
</feature>
<dbReference type="EMBL" id="JALNTZ010000005">
    <property type="protein sequence ID" value="KAJ3651863.1"/>
    <property type="molecule type" value="Genomic_DNA"/>
</dbReference>
<organism evidence="9 10">
    <name type="scientific">Zophobas morio</name>
    <dbReference type="NCBI Taxonomy" id="2755281"/>
    <lineage>
        <taxon>Eukaryota</taxon>
        <taxon>Metazoa</taxon>
        <taxon>Ecdysozoa</taxon>
        <taxon>Arthropoda</taxon>
        <taxon>Hexapoda</taxon>
        <taxon>Insecta</taxon>
        <taxon>Pterygota</taxon>
        <taxon>Neoptera</taxon>
        <taxon>Endopterygota</taxon>
        <taxon>Coleoptera</taxon>
        <taxon>Polyphaga</taxon>
        <taxon>Cucujiformia</taxon>
        <taxon>Tenebrionidae</taxon>
        <taxon>Zophobas</taxon>
    </lineage>
</organism>
<dbReference type="GO" id="GO:0007635">
    <property type="term" value="P:chemosensory behavior"/>
    <property type="evidence" value="ECO:0007669"/>
    <property type="project" value="TreeGrafter"/>
</dbReference>
<keyword evidence="5 8" id="KW-0472">Membrane</keyword>
<dbReference type="GO" id="GO:0050909">
    <property type="term" value="P:sensory perception of taste"/>
    <property type="evidence" value="ECO:0007669"/>
    <property type="project" value="InterPro"/>
</dbReference>
<comment type="similarity">
    <text evidence="8">Belongs to the insect chemoreceptor superfamily. Gustatory receptor (GR) family.</text>
</comment>
<dbReference type="GO" id="GO:0008049">
    <property type="term" value="P:male courtship behavior"/>
    <property type="evidence" value="ECO:0007669"/>
    <property type="project" value="TreeGrafter"/>
</dbReference>
<evidence type="ECO:0000256" key="7">
    <source>
        <dbReference type="ARBA" id="ARBA00023224"/>
    </source>
</evidence>
<reference evidence="9" key="1">
    <citation type="journal article" date="2023" name="G3 (Bethesda)">
        <title>Whole genome assemblies of Zophobas morio and Tenebrio molitor.</title>
        <authorList>
            <person name="Kaur S."/>
            <person name="Stinson S.A."/>
            <person name="diCenzo G.C."/>
        </authorList>
    </citation>
    <scope>NUCLEOTIDE SEQUENCE</scope>
    <source>
        <strain evidence="9">QUZm001</strain>
    </source>
</reference>
<dbReference type="GO" id="GO:0043025">
    <property type="term" value="C:neuronal cell body"/>
    <property type="evidence" value="ECO:0007669"/>
    <property type="project" value="TreeGrafter"/>
</dbReference>
<comment type="function">
    <text evidence="8">Gustatory receptor which mediates acceptance or avoidance behavior, depending on its substrates.</text>
</comment>
<accession>A0AA38MD51</accession>
<comment type="subcellular location">
    <subcellularLocation>
        <location evidence="1 8">Cell membrane</location>
        <topology evidence="1 8">Multi-pass membrane protein</topology>
    </subcellularLocation>
</comment>
<dbReference type="Pfam" id="PF08395">
    <property type="entry name" value="7tm_7"/>
    <property type="match status" value="1"/>
</dbReference>
<evidence type="ECO:0000256" key="6">
    <source>
        <dbReference type="ARBA" id="ARBA00023170"/>
    </source>
</evidence>
<feature type="transmembrane region" description="Helical" evidence="8">
    <location>
        <begin position="351"/>
        <end position="371"/>
    </location>
</feature>
<feature type="transmembrane region" description="Helical" evidence="8">
    <location>
        <begin position="243"/>
        <end position="263"/>
    </location>
</feature>
<dbReference type="GO" id="GO:0005886">
    <property type="term" value="C:plasma membrane"/>
    <property type="evidence" value="ECO:0007669"/>
    <property type="project" value="UniProtKB-SubCell"/>
</dbReference>
<evidence type="ECO:0000313" key="10">
    <source>
        <dbReference type="Proteomes" id="UP001168821"/>
    </source>
</evidence>
<feature type="transmembrane region" description="Helical" evidence="8">
    <location>
        <begin position="42"/>
        <end position="63"/>
    </location>
</feature>
<proteinExistence type="inferred from homology"/>
<feature type="transmembrane region" description="Helical" evidence="8">
    <location>
        <begin position="83"/>
        <end position="102"/>
    </location>
</feature>
<keyword evidence="10" id="KW-1185">Reference proteome</keyword>
<evidence type="ECO:0000256" key="1">
    <source>
        <dbReference type="ARBA" id="ARBA00004651"/>
    </source>
</evidence>
<dbReference type="GO" id="GO:0030425">
    <property type="term" value="C:dendrite"/>
    <property type="evidence" value="ECO:0007669"/>
    <property type="project" value="TreeGrafter"/>
</dbReference>
<dbReference type="AlphaFoldDB" id="A0AA38MD51"/>
<keyword evidence="3 8" id="KW-0812">Transmembrane</keyword>
<dbReference type="PANTHER" id="PTHR21143">
    <property type="entry name" value="INVERTEBRATE GUSTATORY RECEPTOR"/>
    <property type="match status" value="1"/>
</dbReference>
<evidence type="ECO:0000256" key="8">
    <source>
        <dbReference type="RuleBase" id="RU363108"/>
    </source>
</evidence>
<protein>
    <recommendedName>
        <fullName evidence="8">Gustatory receptor</fullName>
    </recommendedName>
</protein>
<feature type="transmembrane region" description="Helical" evidence="8">
    <location>
        <begin position="275"/>
        <end position="295"/>
    </location>
</feature>
<evidence type="ECO:0000256" key="2">
    <source>
        <dbReference type="ARBA" id="ARBA00022475"/>
    </source>
</evidence>
<name>A0AA38MD51_9CUCU</name>
<evidence type="ECO:0000313" key="9">
    <source>
        <dbReference type="EMBL" id="KAJ3651863.1"/>
    </source>
</evidence>
<keyword evidence="2 8" id="KW-1003">Cell membrane</keyword>
<evidence type="ECO:0000256" key="3">
    <source>
        <dbReference type="ARBA" id="ARBA00022692"/>
    </source>
</evidence>